<dbReference type="RefSeq" id="WP_039754924.1">
    <property type="nucleotide sequence ID" value="NZ_JTCM02000209.1"/>
</dbReference>
<dbReference type="Pfam" id="PF13614">
    <property type="entry name" value="AAA_31"/>
    <property type="match status" value="1"/>
</dbReference>
<dbReference type="SUPFAM" id="SSF52540">
    <property type="entry name" value="P-loop containing nucleoside triphosphate hydrolases"/>
    <property type="match status" value="1"/>
</dbReference>
<dbReference type="EMBL" id="JTCM02000209">
    <property type="protein sequence ID" value="NEU77477.1"/>
    <property type="molecule type" value="Genomic_DNA"/>
</dbReference>
<protein>
    <submittedName>
        <fullName evidence="2">ParA family protein</fullName>
    </submittedName>
</protein>
<gene>
    <name evidence="2" type="ORF">PI95_034745</name>
</gene>
<proteinExistence type="predicted"/>
<dbReference type="CDD" id="cd02042">
    <property type="entry name" value="ParAB_family"/>
    <property type="match status" value="1"/>
</dbReference>
<dbReference type="InterPro" id="IPR027417">
    <property type="entry name" value="P-loop_NTPase"/>
</dbReference>
<evidence type="ECO:0000259" key="1">
    <source>
        <dbReference type="Pfam" id="PF13614"/>
    </source>
</evidence>
<keyword evidence="3" id="KW-1185">Reference proteome</keyword>
<comment type="caution">
    <text evidence="2">The sequence shown here is derived from an EMBL/GenBank/DDBJ whole genome shotgun (WGS) entry which is preliminary data.</text>
</comment>
<dbReference type="PANTHER" id="PTHR13696:SF52">
    <property type="entry name" value="PARA FAMILY PROTEIN CT_582"/>
    <property type="match status" value="1"/>
</dbReference>
<reference evidence="2 3" key="1">
    <citation type="journal article" date="2015" name="Genome Announc.">
        <title>Draft Genome Sequence of Cyanobacterium Hassallia byssoidea Strain VB512170, Isolated from Monuments in India.</title>
        <authorList>
            <person name="Singh D."/>
            <person name="Chandrababunaidu M.M."/>
            <person name="Panda A."/>
            <person name="Sen D."/>
            <person name="Bhattacharyya S."/>
            <person name="Adhikary S.P."/>
            <person name="Tripathy S."/>
        </authorList>
    </citation>
    <scope>NUCLEOTIDE SEQUENCE [LARGE SCALE GENOMIC DNA]</scope>
    <source>
        <strain evidence="2 3">VB512170</strain>
    </source>
</reference>
<dbReference type="InterPro" id="IPR025669">
    <property type="entry name" value="AAA_dom"/>
</dbReference>
<sequence length="273" mass="30070">MQVRLAVISNAGGSGKTTLSVHLAVELAKRSLSVALMDLDPQGSLTLFCGLSPPEPEHTLSAVLQDNFDGSWPLTPCWTEHTDKVFICQGGMVLTQTADEMVLHKRGAYLLGDYLTDHPLEHDLIIFDCPATLGPLPLMALAACTHIVISVQLEPKSIQGAAHLLEWYYYHCKHLRLKPVPEIIGFVPNQYDSRRATHRLLLEALPSQLEQMNIRAFDAIRDSAEFVNASGQGLPLHIHRPSHPAKSDFKEIASYVANLIGNQNKTRGNTNSP</sequence>
<evidence type="ECO:0000313" key="3">
    <source>
        <dbReference type="Proteomes" id="UP000031549"/>
    </source>
</evidence>
<dbReference type="PANTHER" id="PTHR13696">
    <property type="entry name" value="P-LOOP CONTAINING NUCLEOSIDE TRIPHOSPHATE HYDROLASE"/>
    <property type="match status" value="1"/>
</dbReference>
<dbReference type="Gene3D" id="3.40.50.300">
    <property type="entry name" value="P-loop containing nucleotide triphosphate hydrolases"/>
    <property type="match status" value="1"/>
</dbReference>
<feature type="domain" description="AAA" evidence="1">
    <location>
        <begin position="5"/>
        <end position="166"/>
    </location>
</feature>
<dbReference type="AlphaFoldDB" id="A0A846HJ23"/>
<dbReference type="Proteomes" id="UP000031549">
    <property type="component" value="Unassembled WGS sequence"/>
</dbReference>
<organism evidence="2 3">
    <name type="scientific">Hassallia byssoidea VB512170</name>
    <dbReference type="NCBI Taxonomy" id="1304833"/>
    <lineage>
        <taxon>Bacteria</taxon>
        <taxon>Bacillati</taxon>
        <taxon>Cyanobacteriota</taxon>
        <taxon>Cyanophyceae</taxon>
        <taxon>Nostocales</taxon>
        <taxon>Tolypothrichaceae</taxon>
        <taxon>Hassallia</taxon>
    </lineage>
</organism>
<dbReference type="InterPro" id="IPR050678">
    <property type="entry name" value="DNA_Partitioning_ATPase"/>
</dbReference>
<accession>A0A846HJ23</accession>
<evidence type="ECO:0000313" key="2">
    <source>
        <dbReference type="EMBL" id="NEU77477.1"/>
    </source>
</evidence>
<name>A0A846HJ23_9CYAN</name>